<gene>
    <name evidence="2" type="ORF">NK662_12160</name>
</gene>
<evidence type="ECO:0000313" key="3">
    <source>
        <dbReference type="Proteomes" id="UP001156102"/>
    </source>
</evidence>
<evidence type="ECO:0000256" key="1">
    <source>
        <dbReference type="SAM" id="MobiDB-lite"/>
    </source>
</evidence>
<accession>A0AA41XAJ6</accession>
<evidence type="ECO:0000313" key="2">
    <source>
        <dbReference type="EMBL" id="MCP8969293.1"/>
    </source>
</evidence>
<protein>
    <submittedName>
        <fullName evidence="2">Uncharacterized protein</fullName>
    </submittedName>
</protein>
<dbReference type="RefSeq" id="WP_254759202.1">
    <property type="nucleotide sequence ID" value="NZ_JANCLT010000005.1"/>
</dbReference>
<name>A0AA41XAJ6_9BACI</name>
<dbReference type="AlphaFoldDB" id="A0AA41XAJ6"/>
<sequence>MFFIPSVINLKYIKVNTMEHGSNLSTGSNMILNRNNSTHKNEGFGEQNADSVEIHIPISFVDDTDMADSLSLKK</sequence>
<organism evidence="2 3">
    <name type="scientific">Ectobacillus ponti</name>
    <dbReference type="NCBI Taxonomy" id="2961894"/>
    <lineage>
        <taxon>Bacteria</taxon>
        <taxon>Bacillati</taxon>
        <taxon>Bacillota</taxon>
        <taxon>Bacilli</taxon>
        <taxon>Bacillales</taxon>
        <taxon>Bacillaceae</taxon>
        <taxon>Ectobacillus</taxon>
    </lineage>
</organism>
<proteinExistence type="predicted"/>
<feature type="compositionally biased region" description="Polar residues" evidence="1">
    <location>
        <begin position="24"/>
        <end position="38"/>
    </location>
</feature>
<reference evidence="2" key="1">
    <citation type="submission" date="2022-07" db="EMBL/GenBank/DDBJ databases">
        <authorList>
            <person name="Li W.-J."/>
            <person name="Deng Q.-Q."/>
        </authorList>
    </citation>
    <scope>NUCLEOTIDE SEQUENCE</scope>
    <source>
        <strain evidence="2">SYSU M60031</strain>
    </source>
</reference>
<keyword evidence="3" id="KW-1185">Reference proteome</keyword>
<dbReference type="EMBL" id="JANCLT010000005">
    <property type="protein sequence ID" value="MCP8969293.1"/>
    <property type="molecule type" value="Genomic_DNA"/>
</dbReference>
<comment type="caution">
    <text evidence="2">The sequence shown here is derived from an EMBL/GenBank/DDBJ whole genome shotgun (WGS) entry which is preliminary data.</text>
</comment>
<dbReference type="Proteomes" id="UP001156102">
    <property type="component" value="Unassembled WGS sequence"/>
</dbReference>
<feature type="region of interest" description="Disordered" evidence="1">
    <location>
        <begin position="24"/>
        <end position="45"/>
    </location>
</feature>